<reference evidence="3 4" key="1">
    <citation type="submission" date="2015-12" db="EMBL/GenBank/DDBJ databases">
        <title>Dictyostelia acquired genes for synthesis and detection of signals that induce cell-type specialization by lateral gene transfer from prokaryotes.</title>
        <authorList>
            <person name="Gloeckner G."/>
            <person name="Schaap P."/>
        </authorList>
    </citation>
    <scope>NUCLEOTIDE SEQUENCE [LARGE SCALE GENOMIC DNA]</scope>
    <source>
        <strain evidence="3 4">TK</strain>
    </source>
</reference>
<feature type="compositionally biased region" description="Basic and acidic residues" evidence="1">
    <location>
        <begin position="93"/>
        <end position="103"/>
    </location>
</feature>
<proteinExistence type="predicted"/>
<dbReference type="AlphaFoldDB" id="A0A152A8C7"/>
<dbReference type="OMA" id="WIHMFAN"/>
<dbReference type="InterPro" id="IPR050302">
    <property type="entry name" value="Rab_GAP_TBC_domain"/>
</dbReference>
<evidence type="ECO:0000313" key="4">
    <source>
        <dbReference type="Proteomes" id="UP000076078"/>
    </source>
</evidence>
<comment type="caution">
    <text evidence="3">The sequence shown here is derived from an EMBL/GenBank/DDBJ whole genome shotgun (WGS) entry which is preliminary data.</text>
</comment>
<dbReference type="STRING" id="361077.A0A152A8C7"/>
<feature type="domain" description="Rab-GAP TBC" evidence="2">
    <location>
        <begin position="199"/>
        <end position="385"/>
    </location>
</feature>
<dbReference type="GO" id="GO:0005096">
    <property type="term" value="F:GTPase activator activity"/>
    <property type="evidence" value="ECO:0007669"/>
    <property type="project" value="TreeGrafter"/>
</dbReference>
<dbReference type="GO" id="GO:0031267">
    <property type="term" value="F:small GTPase binding"/>
    <property type="evidence" value="ECO:0007669"/>
    <property type="project" value="TreeGrafter"/>
</dbReference>
<protein>
    <submittedName>
        <fullName evidence="3">RabGAP/TBC domain-containing protein</fullName>
    </submittedName>
</protein>
<dbReference type="SUPFAM" id="SSF47923">
    <property type="entry name" value="Ypt/Rab-GAP domain of gyp1p"/>
    <property type="match status" value="2"/>
</dbReference>
<feature type="compositionally biased region" description="Polar residues" evidence="1">
    <location>
        <begin position="1"/>
        <end position="11"/>
    </location>
</feature>
<dbReference type="Proteomes" id="UP000076078">
    <property type="component" value="Unassembled WGS sequence"/>
</dbReference>
<dbReference type="PANTHER" id="PTHR47219">
    <property type="entry name" value="RAB GTPASE-ACTIVATING PROTEIN 1-LIKE"/>
    <property type="match status" value="1"/>
</dbReference>
<sequence length="459" mass="52961">MMDTLVQPTQLNISTPSDNSSNISNSSSSISSNISNTSEKPIINNNNNSSSNNNIQISNISRFKKLFSEFTLTLKKSITDDDDEDNDNQKNNNNREEIVSDSKDIFKENHPNVHKKNHINNNHNYIIVNTQGNSTPSFKSKAPDIREHVNGVPKLTLIKKKEYQWLEQLHIIGTSVDCNYPQYNNNNNNIEISKLVKLGIPKRIRGYIWRLSSGSIELEKKNLGVYQHFLSKNSEEYEYKISKDISRTFPNVPYFCKEEGQSSLFNILKAYSIMDPEIGYTQGMSFIAAVLLSEMDELESFWVFTCIMKNYKLASLYSNDLGLLRQYLYVIDRLIETTMPKLFSHLKEIGITPVLFASEWISTLFTYNFDIKISKRLLDVFFIEGRFYLHRLSLSILKCYEKHLMTLEFEDAVEFLKRLGYQIDPNALLKVADSFAIPVQLIESFEAEFVHPNAPSDYF</sequence>
<feature type="compositionally biased region" description="Low complexity" evidence="1">
    <location>
        <begin position="12"/>
        <end position="36"/>
    </location>
</feature>
<keyword evidence="4" id="KW-1185">Reference proteome</keyword>
<feature type="region of interest" description="Disordered" evidence="1">
    <location>
        <begin position="78"/>
        <end position="103"/>
    </location>
</feature>
<dbReference type="Pfam" id="PF00566">
    <property type="entry name" value="RabGAP-TBC"/>
    <property type="match status" value="1"/>
</dbReference>
<accession>A0A152A8C7</accession>
<evidence type="ECO:0000259" key="2">
    <source>
        <dbReference type="PROSITE" id="PS50086"/>
    </source>
</evidence>
<name>A0A152A8C7_TIELA</name>
<dbReference type="SMART" id="SM00164">
    <property type="entry name" value="TBC"/>
    <property type="match status" value="1"/>
</dbReference>
<dbReference type="PROSITE" id="PS50086">
    <property type="entry name" value="TBC_RABGAP"/>
    <property type="match status" value="1"/>
</dbReference>
<evidence type="ECO:0000313" key="3">
    <source>
        <dbReference type="EMBL" id="KYR02448.1"/>
    </source>
</evidence>
<dbReference type="Gene3D" id="1.10.8.270">
    <property type="entry name" value="putative rabgap domain of human tbc1 domain family member 14 like domains"/>
    <property type="match status" value="1"/>
</dbReference>
<dbReference type="EMBL" id="LODT01000004">
    <property type="protein sequence ID" value="KYR02448.1"/>
    <property type="molecule type" value="Genomic_DNA"/>
</dbReference>
<dbReference type="InterPro" id="IPR000195">
    <property type="entry name" value="Rab-GAP-TBC_dom"/>
</dbReference>
<organism evidence="3 4">
    <name type="scientific">Tieghemostelium lacteum</name>
    <name type="common">Slime mold</name>
    <name type="synonym">Dictyostelium lacteum</name>
    <dbReference type="NCBI Taxonomy" id="361077"/>
    <lineage>
        <taxon>Eukaryota</taxon>
        <taxon>Amoebozoa</taxon>
        <taxon>Evosea</taxon>
        <taxon>Eumycetozoa</taxon>
        <taxon>Dictyostelia</taxon>
        <taxon>Dictyosteliales</taxon>
        <taxon>Raperosteliaceae</taxon>
        <taxon>Tieghemostelium</taxon>
    </lineage>
</organism>
<gene>
    <name evidence="3" type="ORF">DLAC_01287</name>
</gene>
<dbReference type="OrthoDB" id="294251at2759"/>
<dbReference type="InParanoid" id="A0A152A8C7"/>
<dbReference type="PANTHER" id="PTHR47219:SF9">
    <property type="entry name" value="GTPASE ACTIVATING PROTEIN AND CENTROSOME-ASSOCIATED, ISOFORM B"/>
    <property type="match status" value="1"/>
</dbReference>
<dbReference type="FunFam" id="1.10.8.270:FF:000103">
    <property type="entry name" value="RabGAP"/>
    <property type="match status" value="1"/>
</dbReference>
<dbReference type="Gene3D" id="1.10.472.80">
    <property type="entry name" value="Ypt/Rab-GAP domain of gyp1p, domain 3"/>
    <property type="match status" value="1"/>
</dbReference>
<feature type="region of interest" description="Disordered" evidence="1">
    <location>
        <begin position="1"/>
        <end position="36"/>
    </location>
</feature>
<dbReference type="InterPro" id="IPR035969">
    <property type="entry name" value="Rab-GAP_TBC_sf"/>
</dbReference>
<evidence type="ECO:0000256" key="1">
    <source>
        <dbReference type="SAM" id="MobiDB-lite"/>
    </source>
</evidence>